<organism evidence="1">
    <name type="scientific">Marseillevirus LCMAC201</name>
    <dbReference type="NCBI Taxonomy" id="2506605"/>
    <lineage>
        <taxon>Viruses</taxon>
        <taxon>Varidnaviria</taxon>
        <taxon>Bamfordvirae</taxon>
        <taxon>Nucleocytoviricota</taxon>
        <taxon>Megaviricetes</taxon>
        <taxon>Pimascovirales</taxon>
        <taxon>Pimascovirales incertae sedis</taxon>
        <taxon>Marseilleviridae</taxon>
    </lineage>
</organism>
<sequence length="107" mass="11934">MSLIEQVTETITDSLTTDLSEFLSDRFGLDSNEVSNVICQYLGYNSTPVSPVKKVKKYPPIKAATSGIKKCHFRVTRGIKEGYICGTIIRGNGDFCSKHKNRKTKTK</sequence>
<protein>
    <submittedName>
        <fullName evidence="1">Uncharacterized protein</fullName>
    </submittedName>
</protein>
<evidence type="ECO:0000313" key="1">
    <source>
        <dbReference type="EMBL" id="QBK87246.1"/>
    </source>
</evidence>
<name>A0A481YXN0_9VIRU</name>
<gene>
    <name evidence="1" type="ORF">LCMAC201_01480</name>
</gene>
<dbReference type="EMBL" id="MK500346">
    <property type="protein sequence ID" value="QBK87246.1"/>
    <property type="molecule type" value="Genomic_DNA"/>
</dbReference>
<proteinExistence type="predicted"/>
<reference evidence="1" key="1">
    <citation type="journal article" date="2019" name="MBio">
        <title>Virus Genomes from Deep Sea Sediments Expand the Ocean Megavirome and Support Independent Origins of Viral Gigantism.</title>
        <authorList>
            <person name="Backstrom D."/>
            <person name="Yutin N."/>
            <person name="Jorgensen S.L."/>
            <person name="Dharamshi J."/>
            <person name="Homa F."/>
            <person name="Zaremba-Niedwiedzka K."/>
            <person name="Spang A."/>
            <person name="Wolf Y.I."/>
            <person name="Koonin E.V."/>
            <person name="Ettema T.J."/>
        </authorList>
    </citation>
    <scope>NUCLEOTIDE SEQUENCE</scope>
</reference>
<accession>A0A481YXN0</accession>